<organism evidence="2 3">
    <name type="scientific">Polyplosphaeria fusca</name>
    <dbReference type="NCBI Taxonomy" id="682080"/>
    <lineage>
        <taxon>Eukaryota</taxon>
        <taxon>Fungi</taxon>
        <taxon>Dikarya</taxon>
        <taxon>Ascomycota</taxon>
        <taxon>Pezizomycotina</taxon>
        <taxon>Dothideomycetes</taxon>
        <taxon>Pleosporomycetidae</taxon>
        <taxon>Pleosporales</taxon>
        <taxon>Tetraplosphaeriaceae</taxon>
        <taxon>Polyplosphaeria</taxon>
    </lineage>
</organism>
<sequence length="318" mass="36526">MELRHPINFIQYTALKNNNAFAWSRVINHRSRPRCLVPVEGKMRPTMRSTSISAATTNINFTSAMYTPPPRPATVSAAPTLHIKTVQRFRPGDKLEPPVVKHDFCQPLHGALRLKRKRKRNIDADANVEDEGGDEDAGQRLSKKRKELRDDILNNSEWVEKIGRDNCERRLEHLVPLDERGCAKEQLWQPPREIERIRRYLALDTSPLFQSERCLTDDEAAFEQWGLLPGETTEEVFEIDMDVQSRMRDGEDVIEALKEGENVVWREVNVPEVRPSVEVVGRRAWDQETGAFRAREGAVMDPRCRNIVGKVWGMAHCA</sequence>
<dbReference type="AlphaFoldDB" id="A0A9P4UYW4"/>
<reference evidence="2" key="1">
    <citation type="journal article" date="2020" name="Stud. Mycol.">
        <title>101 Dothideomycetes genomes: a test case for predicting lifestyles and emergence of pathogens.</title>
        <authorList>
            <person name="Haridas S."/>
            <person name="Albert R."/>
            <person name="Binder M."/>
            <person name="Bloem J."/>
            <person name="Labutti K."/>
            <person name="Salamov A."/>
            <person name="Andreopoulos B."/>
            <person name="Baker S."/>
            <person name="Barry K."/>
            <person name="Bills G."/>
            <person name="Bluhm B."/>
            <person name="Cannon C."/>
            <person name="Castanera R."/>
            <person name="Culley D."/>
            <person name="Daum C."/>
            <person name="Ezra D."/>
            <person name="Gonzalez J."/>
            <person name="Henrissat B."/>
            <person name="Kuo A."/>
            <person name="Liang C."/>
            <person name="Lipzen A."/>
            <person name="Lutzoni F."/>
            <person name="Magnuson J."/>
            <person name="Mondo S."/>
            <person name="Nolan M."/>
            <person name="Ohm R."/>
            <person name="Pangilinan J."/>
            <person name="Park H.-J."/>
            <person name="Ramirez L."/>
            <person name="Alfaro M."/>
            <person name="Sun H."/>
            <person name="Tritt A."/>
            <person name="Yoshinaga Y."/>
            <person name="Zwiers L.-H."/>
            <person name="Turgeon B."/>
            <person name="Goodwin S."/>
            <person name="Spatafora J."/>
            <person name="Crous P."/>
            <person name="Grigoriev I."/>
        </authorList>
    </citation>
    <scope>NUCLEOTIDE SEQUENCE</scope>
    <source>
        <strain evidence="2">CBS 125425</strain>
    </source>
</reference>
<name>A0A9P4UYW4_9PLEO</name>
<dbReference type="Proteomes" id="UP000799444">
    <property type="component" value="Unassembled WGS sequence"/>
</dbReference>
<feature type="region of interest" description="Disordered" evidence="1">
    <location>
        <begin position="125"/>
        <end position="144"/>
    </location>
</feature>
<evidence type="ECO:0000313" key="3">
    <source>
        <dbReference type="Proteomes" id="UP000799444"/>
    </source>
</evidence>
<gene>
    <name evidence="2" type="ORF">EJ04DRAFT_565003</name>
</gene>
<accession>A0A9P4UYW4</accession>
<dbReference type="EMBL" id="ML996159">
    <property type="protein sequence ID" value="KAF2733617.1"/>
    <property type="molecule type" value="Genomic_DNA"/>
</dbReference>
<keyword evidence="3" id="KW-1185">Reference proteome</keyword>
<feature type="compositionally biased region" description="Acidic residues" evidence="1">
    <location>
        <begin position="126"/>
        <end position="136"/>
    </location>
</feature>
<comment type="caution">
    <text evidence="2">The sequence shown here is derived from an EMBL/GenBank/DDBJ whole genome shotgun (WGS) entry which is preliminary data.</text>
</comment>
<evidence type="ECO:0000256" key="1">
    <source>
        <dbReference type="SAM" id="MobiDB-lite"/>
    </source>
</evidence>
<proteinExistence type="predicted"/>
<protein>
    <submittedName>
        <fullName evidence="2">Uncharacterized protein</fullName>
    </submittedName>
</protein>
<evidence type="ECO:0000313" key="2">
    <source>
        <dbReference type="EMBL" id="KAF2733617.1"/>
    </source>
</evidence>